<dbReference type="Gene3D" id="1.20.1320.20">
    <property type="entry name" value="hef helicase domain"/>
    <property type="match status" value="1"/>
</dbReference>
<dbReference type="GO" id="GO:0005524">
    <property type="term" value="F:ATP binding"/>
    <property type="evidence" value="ECO:0007669"/>
    <property type="project" value="UniProtKB-KW"/>
</dbReference>
<organism evidence="7 8">
    <name type="scientific">Methanospirillum purgamenti</name>
    <dbReference type="NCBI Taxonomy" id="2834276"/>
    <lineage>
        <taxon>Archaea</taxon>
        <taxon>Methanobacteriati</taxon>
        <taxon>Methanobacteriota</taxon>
        <taxon>Stenosarchaea group</taxon>
        <taxon>Methanomicrobia</taxon>
        <taxon>Methanomicrobiales</taxon>
        <taxon>Methanospirillaceae</taxon>
        <taxon>Methanospirillum</taxon>
    </lineage>
</organism>
<keyword evidence="8" id="KW-1185">Reference proteome</keyword>
<dbReference type="SUPFAM" id="SSF52540">
    <property type="entry name" value="P-loop containing nucleoside triphosphate hydrolases"/>
    <property type="match status" value="1"/>
</dbReference>
<dbReference type="InterPro" id="IPR001650">
    <property type="entry name" value="Helicase_C-like"/>
</dbReference>
<dbReference type="SUPFAM" id="SSF47781">
    <property type="entry name" value="RuvA domain 2-like"/>
    <property type="match status" value="1"/>
</dbReference>
<dbReference type="Gene3D" id="1.10.150.20">
    <property type="entry name" value="5' to 3' exonuclease, C-terminal subdomain"/>
    <property type="match status" value="1"/>
</dbReference>
<dbReference type="GO" id="GO:0140097">
    <property type="term" value="F:catalytic activity, acting on DNA"/>
    <property type="evidence" value="ECO:0007669"/>
    <property type="project" value="UniProtKB-ARBA"/>
</dbReference>
<keyword evidence="1" id="KW-0547">Nucleotide-binding</keyword>
<dbReference type="PANTHER" id="PTHR14025">
    <property type="entry name" value="FANCONI ANEMIA GROUP M FANCM FAMILY MEMBER"/>
    <property type="match status" value="1"/>
</dbReference>
<dbReference type="InterPro" id="IPR010994">
    <property type="entry name" value="RuvA_2-like"/>
</dbReference>
<dbReference type="GeneID" id="65096698"/>
<keyword evidence="2" id="KW-0378">Hydrolase</keyword>
<dbReference type="Pfam" id="PF00271">
    <property type="entry name" value="Helicase_C"/>
    <property type="match status" value="1"/>
</dbReference>
<dbReference type="Pfam" id="PF00270">
    <property type="entry name" value="DEAD"/>
    <property type="match status" value="1"/>
</dbReference>
<dbReference type="CDD" id="cd20075">
    <property type="entry name" value="XPF_nuclease_XPF_arch"/>
    <property type="match status" value="1"/>
</dbReference>
<dbReference type="GO" id="GO:0004518">
    <property type="term" value="F:nuclease activity"/>
    <property type="evidence" value="ECO:0007669"/>
    <property type="project" value="InterPro"/>
</dbReference>
<accession>A0A8E7B099</accession>
<evidence type="ECO:0000256" key="2">
    <source>
        <dbReference type="ARBA" id="ARBA00022801"/>
    </source>
</evidence>
<dbReference type="NCBIfam" id="NF010337">
    <property type="entry name" value="PRK13766.1"/>
    <property type="match status" value="1"/>
</dbReference>
<gene>
    <name evidence="7" type="ORF">KHC33_05900</name>
</gene>
<dbReference type="InterPro" id="IPR014001">
    <property type="entry name" value="Helicase_ATP-bd"/>
</dbReference>
<dbReference type="InterPro" id="IPR011335">
    <property type="entry name" value="Restrct_endonuc-II-like"/>
</dbReference>
<dbReference type="CDD" id="cd12089">
    <property type="entry name" value="Hef_ID"/>
    <property type="match status" value="1"/>
</dbReference>
<dbReference type="AlphaFoldDB" id="A0A8E7B099"/>
<dbReference type="GO" id="GO:0016787">
    <property type="term" value="F:hydrolase activity"/>
    <property type="evidence" value="ECO:0007669"/>
    <property type="project" value="UniProtKB-KW"/>
</dbReference>
<dbReference type="GO" id="GO:0006259">
    <property type="term" value="P:DNA metabolic process"/>
    <property type="evidence" value="ECO:0007669"/>
    <property type="project" value="UniProtKB-ARBA"/>
</dbReference>
<keyword evidence="4" id="KW-0067">ATP-binding</keyword>
<dbReference type="SMART" id="SM00891">
    <property type="entry name" value="ERCC4"/>
    <property type="match status" value="1"/>
</dbReference>
<dbReference type="Pfam" id="PF14520">
    <property type="entry name" value="HHH_5"/>
    <property type="match status" value="1"/>
</dbReference>
<name>A0A8E7B099_9EURY</name>
<dbReference type="SMART" id="SM00490">
    <property type="entry name" value="HELICc"/>
    <property type="match status" value="1"/>
</dbReference>
<dbReference type="Gene3D" id="3.40.50.10130">
    <property type="match status" value="1"/>
</dbReference>
<dbReference type="EMBL" id="CP075546">
    <property type="protein sequence ID" value="QVV90025.1"/>
    <property type="molecule type" value="Genomic_DNA"/>
</dbReference>
<feature type="domain" description="Helicase C-terminal" evidence="6">
    <location>
        <begin position="358"/>
        <end position="515"/>
    </location>
</feature>
<dbReference type="PANTHER" id="PTHR14025:SF20">
    <property type="entry name" value="FANCONI ANEMIA GROUP M PROTEIN"/>
    <property type="match status" value="1"/>
</dbReference>
<dbReference type="InterPro" id="IPR011545">
    <property type="entry name" value="DEAD/DEAH_box_helicase_dom"/>
</dbReference>
<reference evidence="7 8" key="1">
    <citation type="submission" date="2021-05" db="EMBL/GenBank/DDBJ databases">
        <title>A novel Methanospirillum isolate from a pyrite-forming mixed culture.</title>
        <authorList>
            <person name="Bunk B."/>
            <person name="Sproer C."/>
            <person name="Spring S."/>
            <person name="Pester M."/>
        </authorList>
    </citation>
    <scope>NUCLEOTIDE SEQUENCE [LARGE SCALE GENOMIC DNA]</scope>
    <source>
        <strain evidence="7 8">J.3.6.1-F.2.7.3</strain>
    </source>
</reference>
<dbReference type="Pfam" id="PF21210">
    <property type="entry name" value="RNA_helicase_helical"/>
    <property type="match status" value="1"/>
</dbReference>
<sequence length="750" mass="83392">MDYISHPFVVPETMQKRTYQFSISMNALEGNTLVVIPTGLGKTAIALIVAASRLYQNGGKVLMMAPTKPLVEQHLRYFETHLAIPGDNNTKFAMFTGEASPDKRTQEWMAASVILATPQVIKNDIIAGRYDLSDVSLLIVDEGHRAVGNYAYVFLADRYIQTAKEPLILAMTASPGGNKEKIADIVENLHIKSIETRTENDPDVKPYVHEKEVEIIHVDLPAELKIALEDLKALVSDRLNQLKQAGFPVIDQSSLSMKALQEISAIIQQRIAERDASGFAAASIHAELMKLRHAIGLAESQGCMVLKAYLNKLLAEGNAPGGSKASKRIAYDPRFMRLLNRSIEWKEECHPKLLILPDLVQSILEESPETRIIIFATYRDTVKMIVDTLQATGISAERFVGKANKDQEKGLSQKRQIATISRFREGEFSVLVATSVGEEGLDIPSTDVVIFYEPVPSEIRSIQRKGRTGRHSTGRIIVLVTRKTADETFQIVSRRREKAMATGMKNIVGHEKKILQTALPLDQEELQKAKETQEEYFSGPKIIIDDRELVSKVAEYLSSAGAVIRIERLFQGDYKIGDRILVERKTSRDFVDSLIDRDLLDQLRDMARVCPKPVLIIEGGDIYAQRDIHPNAIKGALAAISVSMGITIFQTRDPGDTADLLLVLARREEENGFTERGSSQKETYESLASAQEAIMSAFPDLGPKYARALLTAFGSLKAIIDAEKEDLLHIPGIGAKKAEMIYELSRRPYP</sequence>
<dbReference type="GO" id="GO:0003677">
    <property type="term" value="F:DNA binding"/>
    <property type="evidence" value="ECO:0007669"/>
    <property type="project" value="InterPro"/>
</dbReference>
<evidence type="ECO:0000259" key="6">
    <source>
        <dbReference type="PROSITE" id="PS51194"/>
    </source>
</evidence>
<dbReference type="Pfam" id="PF02732">
    <property type="entry name" value="ERCC4"/>
    <property type="match status" value="1"/>
</dbReference>
<evidence type="ECO:0000313" key="7">
    <source>
        <dbReference type="EMBL" id="QVV90025.1"/>
    </source>
</evidence>
<dbReference type="GO" id="GO:0004386">
    <property type="term" value="F:helicase activity"/>
    <property type="evidence" value="ECO:0007669"/>
    <property type="project" value="UniProtKB-KW"/>
</dbReference>
<dbReference type="PROSITE" id="PS51192">
    <property type="entry name" value="HELICASE_ATP_BIND_1"/>
    <property type="match status" value="1"/>
</dbReference>
<keyword evidence="3 7" id="KW-0347">Helicase</keyword>
<evidence type="ECO:0000259" key="5">
    <source>
        <dbReference type="PROSITE" id="PS51192"/>
    </source>
</evidence>
<dbReference type="InterPro" id="IPR041755">
    <property type="entry name" value="Hef_ID"/>
</dbReference>
<evidence type="ECO:0000256" key="3">
    <source>
        <dbReference type="ARBA" id="ARBA00022806"/>
    </source>
</evidence>
<dbReference type="InterPro" id="IPR006166">
    <property type="entry name" value="ERCC4_domain"/>
</dbReference>
<dbReference type="SMART" id="SM00487">
    <property type="entry name" value="DEXDc"/>
    <property type="match status" value="1"/>
</dbReference>
<dbReference type="KEGG" id="mrtj:KHC33_05900"/>
<dbReference type="SUPFAM" id="SSF52980">
    <property type="entry name" value="Restriction endonuclease-like"/>
    <property type="match status" value="1"/>
</dbReference>
<dbReference type="PROSITE" id="PS51194">
    <property type="entry name" value="HELICASE_CTER"/>
    <property type="match status" value="1"/>
</dbReference>
<dbReference type="InterPro" id="IPR027417">
    <property type="entry name" value="P-loop_NTPase"/>
</dbReference>
<proteinExistence type="predicted"/>
<evidence type="ECO:0000256" key="4">
    <source>
        <dbReference type="ARBA" id="ARBA00022840"/>
    </source>
</evidence>
<dbReference type="Proteomes" id="UP000680656">
    <property type="component" value="Chromosome"/>
</dbReference>
<dbReference type="Gene3D" id="3.40.50.300">
    <property type="entry name" value="P-loop containing nucleotide triphosphate hydrolases"/>
    <property type="match status" value="2"/>
</dbReference>
<dbReference type="RefSeq" id="WP_214420802.1">
    <property type="nucleotide sequence ID" value="NZ_CP075546.1"/>
</dbReference>
<evidence type="ECO:0000256" key="1">
    <source>
        <dbReference type="ARBA" id="ARBA00022741"/>
    </source>
</evidence>
<protein>
    <submittedName>
        <fullName evidence="7">DEAD/DEAH box helicase</fullName>
    </submittedName>
</protein>
<evidence type="ECO:0000313" key="8">
    <source>
        <dbReference type="Proteomes" id="UP000680656"/>
    </source>
</evidence>
<feature type="domain" description="Helicase ATP-binding" evidence="5">
    <location>
        <begin position="23"/>
        <end position="193"/>
    </location>
</feature>